<comment type="caution">
    <text evidence="2">The sequence shown here is derived from an EMBL/GenBank/DDBJ whole genome shotgun (WGS) entry which is preliminary data.</text>
</comment>
<feature type="region of interest" description="Disordered" evidence="1">
    <location>
        <begin position="1167"/>
        <end position="1188"/>
    </location>
</feature>
<reference evidence="2 3" key="1">
    <citation type="submission" date="2019-05" db="EMBL/GenBank/DDBJ databases">
        <title>Genome sequencing and assembly of Mycoplasma hyopneumoniae strains UFV01 and UFV02.</title>
        <authorList>
            <person name="De Souza L.F."/>
            <person name="Gonzaga N.F."/>
            <person name="Santos M.R."/>
            <person name="Deeney A.S."/>
            <person name="Vidigal P.M.P."/>
            <person name="Moreira M.A.S."/>
            <person name="Fietto J.R.L."/>
            <person name="Bressan G.C."/>
            <person name="Rycroft A.N."/>
            <person name="Silva Junior A."/>
        </authorList>
    </citation>
    <scope>NUCLEOTIDE SEQUENCE [LARGE SCALE GENOMIC DNA]</scope>
    <source>
        <strain evidence="2 3">UFV01</strain>
    </source>
</reference>
<evidence type="ECO:0000256" key="1">
    <source>
        <dbReference type="SAM" id="MobiDB-lite"/>
    </source>
</evidence>
<sequence length="1766" mass="204094">MSVVEGIIQSDGTILVKLEDIYDKTGQAQQKQLSLKQLDTQTNPIKKETNTLISQVNDPKTSSSKTEEKQISQNKIFEGFKYKIEKVELIEKPVDSSKSRKRRSTSVSNLIDFNKSFNTQAEFKDPQGSKQTPISQKQIIEGIPIRVYDQIISTEEKDKTSGINTKIYAWFISSEDLKEQDQDKKNFKVQLYNKTLNKLEIISQAAKIEKIDEKQGQSHLYVISFETNLNKASLYEIQAYFYNGEKIDISDYKTERMDKSEFTTPAKKAWLTNFSQIGAYEDEAATVYFQFDEKDEYLWRNKHKIEVEIQEVKGTNPDLAQQQQQQLQTTKFVFVPEGPISKVRISKDTLANQNRSLNLNANTAYRITKFTIKDVEVSLSTQGSQKPLSDKNQDLKIDTIDLQNQASPSLLGTGGQEVKKVDSAEVVRFNINNKAPFFETRAKFNYLEDVNWSQDENEDADGRSGTIKFSFNDRFLQIPKEYGTITVVKSSEKNQGKEISFTSKEKFQPVNKKGVIEFRLEHLDRFETYEIKKLEIGGVEIPDLNTQVGTRRKRSLSQPKSEFTPIVQKIFVADVKQVNVRTGSSSSSSSSSSSGPEEGEEVKGFVNLYFDKNDAWINSSKIDVKIKEVENQVSGSQILVEKNNLQVTSDNQNKATPYVLKINLDTTKEKGAQSQLKPGQKIEFELEIKENNKLKSLESKKKNIKVKVDYPKNQYNLANTPKLEKQVRIPPVVKVIKVTASSDTDAELEVELVGNKNAFKDLEKTPIVITIDPDPDKEAKSFLPFETKEISKVGQLESSTGNTIKVKYQFNGLIPFLKYKIDKIKWGVYDIPFGNNKQINFSKQMQTRQTSNTQQKEKEFQMPFDKLPQDKIKLTQQPWAGLWRNDQDTDNYNEENIDIDLDPVYMWALNKSSGRTNIQQNLMITLESAEKYEKDKKVTLPFALKFDKSKKTLTASLKDKKVTDLGQWTKAYKWKQLRASTKYVVTKIESNNGPSLNLENNDSNKLTFTTQIEEPDLHTIRMTDFSNPEGRNDTWEQSLILKFYDPWKVLDETKLEQWNFALYNNNNNKLIKNYLKTNGASNSQEKWRIDRVVEVANNEYIPYINPHETINQNVEHQNKREQTKVIGNNNKNVYITESEDINRLLKEMGGEQKIPYYYQLKSKKSNQVFSSSNSGPQTTSVTPKSPIPNPSPYRYFKWTLKGDGSWIENNSISLELRAYYFRKPDRSSPSTPTSWYDHQTETQNSSQSQQQTNPVPEEERITMPSAESKETDKRKDWKLPIRVYSKGRLIKIENWKQKTNVAFIRETSSEIISGVGIKIKAKLYDPRKVRKNENKVKANFNRDKFEENISKSIAVQDNYNQAVQSLGSESNKSNVSLTLSWSGYKINNEFSSLLTNPNKKWSELVNKIEKKVKWKKSEEKKQSQVTWSRQWETKPTNQKKQKTTPKEVELQWFITYKQDQSERNNSRSHRYRIGFQTTESIKNYYQNQILTPWNDPKVFLTGATYPQVDKTDPFWGNIFTNQAAGLYRSNTFSNKLDQITNINWDNTIFIGPSSRVKKTSANGSEPEVDRNIRLRTQQKQKQMSQKPFGIYDVQYDQSSKTITVGLYTKTNQGQQVKFVQEVMPSVMYGWFINNQGDMYLIGNEIGLPIILWRDADFSQQLNNGKITIKLKLQNSATDPRFSPKPGEQLKFLGILVFPHLPPNPNQNPWLREKKHTKYTKNKYYKEINKHKYILPIQNDDSMTVDAETPYVITWVRREDIWKVITV</sequence>
<feature type="region of interest" description="Disordered" evidence="1">
    <location>
        <begin position="1228"/>
        <end position="1274"/>
    </location>
</feature>
<feature type="compositionally biased region" description="Polar residues" evidence="1">
    <location>
        <begin position="50"/>
        <end position="64"/>
    </location>
</feature>
<proteinExistence type="predicted"/>
<feature type="region of interest" description="Disordered" evidence="1">
    <location>
        <begin position="49"/>
        <end position="69"/>
    </location>
</feature>
<dbReference type="EMBL" id="VBRW01000005">
    <property type="protein sequence ID" value="MCI8283482.1"/>
    <property type="molecule type" value="Genomic_DNA"/>
</dbReference>
<feature type="compositionally biased region" description="Low complexity" evidence="1">
    <location>
        <begin position="1241"/>
        <end position="1253"/>
    </location>
</feature>
<feature type="compositionally biased region" description="Polar residues" evidence="1">
    <location>
        <begin position="1167"/>
        <end position="1183"/>
    </location>
</feature>
<accession>A0ABD4SW49</accession>
<gene>
    <name evidence="2" type="ORF">FEF30_02805</name>
</gene>
<protein>
    <submittedName>
        <fullName evidence="2">Uncharacterized protein</fullName>
    </submittedName>
</protein>
<feature type="compositionally biased region" description="Polar residues" evidence="1">
    <location>
        <begin position="1228"/>
        <end position="1237"/>
    </location>
</feature>
<evidence type="ECO:0000313" key="3">
    <source>
        <dbReference type="Proteomes" id="UP001203104"/>
    </source>
</evidence>
<name>A0ABD4SW49_MESHO</name>
<organism evidence="2 3">
    <name type="scientific">Mesomycoplasma hyopneumoniae</name>
    <name type="common">Mycoplasma hyopneumoniae</name>
    <dbReference type="NCBI Taxonomy" id="2099"/>
    <lineage>
        <taxon>Bacteria</taxon>
        <taxon>Bacillati</taxon>
        <taxon>Mycoplasmatota</taxon>
        <taxon>Mycoplasmoidales</taxon>
        <taxon>Metamycoplasmataceae</taxon>
        <taxon>Mesomycoplasma</taxon>
    </lineage>
</organism>
<dbReference type="Proteomes" id="UP001203104">
    <property type="component" value="Unassembled WGS sequence"/>
</dbReference>
<dbReference type="RefSeq" id="WP_243216220.1">
    <property type="nucleotide sequence ID" value="NZ_VBRW01000005.1"/>
</dbReference>
<evidence type="ECO:0000313" key="2">
    <source>
        <dbReference type="EMBL" id="MCI8283482.1"/>
    </source>
</evidence>
<feature type="compositionally biased region" description="Basic and acidic residues" evidence="1">
    <location>
        <begin position="1257"/>
        <end position="1274"/>
    </location>
</feature>